<feature type="non-terminal residue" evidence="5">
    <location>
        <position position="197"/>
    </location>
</feature>
<evidence type="ECO:0000256" key="4">
    <source>
        <dbReference type="ARBA" id="ARBA00022840"/>
    </source>
</evidence>
<reference evidence="5" key="1">
    <citation type="journal article" date="2020" name="mSystems">
        <title>Genome- and Community-Level Interaction Insights into Carbon Utilization and Element Cycling Functions of Hydrothermarchaeota in Hydrothermal Sediment.</title>
        <authorList>
            <person name="Zhou Z."/>
            <person name="Liu Y."/>
            <person name="Xu W."/>
            <person name="Pan J."/>
            <person name="Luo Z.H."/>
            <person name="Li M."/>
        </authorList>
    </citation>
    <scope>NUCLEOTIDE SEQUENCE [LARGE SCALE GENOMIC DNA]</scope>
    <source>
        <strain evidence="5">HyVt-102</strain>
    </source>
</reference>
<keyword evidence="2" id="KW-0547">Nucleotide-binding</keyword>
<dbReference type="PANTHER" id="PTHR21060:SF20">
    <property type="entry name" value="BUTYRATE KINASE 1-RELATED"/>
    <property type="match status" value="1"/>
</dbReference>
<dbReference type="NCBIfam" id="NF002834">
    <property type="entry name" value="PRK03011.1-5"/>
    <property type="match status" value="1"/>
</dbReference>
<evidence type="ECO:0000256" key="3">
    <source>
        <dbReference type="ARBA" id="ARBA00022777"/>
    </source>
</evidence>
<dbReference type="PRINTS" id="PR00471">
    <property type="entry name" value="ACETATEKNASE"/>
</dbReference>
<dbReference type="GO" id="GO:0006083">
    <property type="term" value="P:acetate metabolic process"/>
    <property type="evidence" value="ECO:0007669"/>
    <property type="project" value="TreeGrafter"/>
</dbReference>
<keyword evidence="1 5" id="KW-0808">Transferase</keyword>
<accession>A0A7C0VDI0</accession>
<name>A0A7C0VDI0_UNCW3</name>
<dbReference type="Gene3D" id="3.30.420.40">
    <property type="match status" value="1"/>
</dbReference>
<proteinExistence type="predicted"/>
<dbReference type="InterPro" id="IPR000890">
    <property type="entry name" value="Aliphatic_acid_kin_short-chain"/>
</dbReference>
<organism evidence="5">
    <name type="scientific">candidate division WOR-3 bacterium</name>
    <dbReference type="NCBI Taxonomy" id="2052148"/>
    <lineage>
        <taxon>Bacteria</taxon>
        <taxon>Bacteria division WOR-3</taxon>
    </lineage>
</organism>
<evidence type="ECO:0000256" key="2">
    <source>
        <dbReference type="ARBA" id="ARBA00022741"/>
    </source>
</evidence>
<dbReference type="SUPFAM" id="SSF53067">
    <property type="entry name" value="Actin-like ATPase domain"/>
    <property type="match status" value="1"/>
</dbReference>
<evidence type="ECO:0000313" key="5">
    <source>
        <dbReference type="EMBL" id="HDI83775.1"/>
    </source>
</evidence>
<dbReference type="EC" id="2.7.2.7" evidence="5"/>
<dbReference type="GO" id="GO:0047761">
    <property type="term" value="F:butyrate kinase activity"/>
    <property type="evidence" value="ECO:0007669"/>
    <property type="project" value="UniProtKB-EC"/>
</dbReference>
<dbReference type="GO" id="GO:0005524">
    <property type="term" value="F:ATP binding"/>
    <property type="evidence" value="ECO:0007669"/>
    <property type="project" value="UniProtKB-KW"/>
</dbReference>
<keyword evidence="4" id="KW-0067">ATP-binding</keyword>
<dbReference type="GO" id="GO:0008776">
    <property type="term" value="F:acetate kinase activity"/>
    <property type="evidence" value="ECO:0007669"/>
    <property type="project" value="TreeGrafter"/>
</dbReference>
<dbReference type="PANTHER" id="PTHR21060">
    <property type="entry name" value="ACETATE KINASE"/>
    <property type="match status" value="1"/>
</dbReference>
<keyword evidence="3 5" id="KW-0418">Kinase</keyword>
<dbReference type="Proteomes" id="UP000885847">
    <property type="component" value="Unassembled WGS sequence"/>
</dbReference>
<dbReference type="EMBL" id="DQWE01000390">
    <property type="protein sequence ID" value="HDI83775.1"/>
    <property type="molecule type" value="Genomic_DNA"/>
</dbReference>
<sequence>MNVLVINPGNTSTKVAYWEDEKEVWREEISYDVETLKRFPSILDQMEMRLQNIKGLLQVHQVEKIDCVMGRGGLFKPLEGGTYRVNDKMVADIKSGNMRAEHISNIGALLALEIAREYNAEAFIVDPVSVDEFDEVARISGIPELEREALQHTLNIKRTARKACEQINKEFNKANYLVAHLGSGISICPIRGGRIVD</sequence>
<dbReference type="InterPro" id="IPR043129">
    <property type="entry name" value="ATPase_NBD"/>
</dbReference>
<protein>
    <submittedName>
        <fullName evidence="5">Butyrate kinase</fullName>
        <ecNumber evidence="5">2.7.2.7</ecNumber>
    </submittedName>
</protein>
<evidence type="ECO:0000256" key="1">
    <source>
        <dbReference type="ARBA" id="ARBA00022679"/>
    </source>
</evidence>
<gene>
    <name evidence="5" type="ORF">ENF18_08315</name>
</gene>
<dbReference type="AlphaFoldDB" id="A0A7C0VDI0"/>
<comment type="caution">
    <text evidence="5">The sequence shown here is derived from an EMBL/GenBank/DDBJ whole genome shotgun (WGS) entry which is preliminary data.</text>
</comment>